<dbReference type="Pfam" id="PF13977">
    <property type="entry name" value="TetR_C_6"/>
    <property type="match status" value="1"/>
</dbReference>
<keyword evidence="1" id="KW-0678">Repressor</keyword>
<reference evidence="8" key="1">
    <citation type="journal article" date="2019" name="Int. J. Syst. Evol. Microbiol.">
        <title>The Global Catalogue of Microorganisms (GCM) 10K type strain sequencing project: providing services to taxonomists for standard genome sequencing and annotation.</title>
        <authorList>
            <consortium name="The Broad Institute Genomics Platform"/>
            <consortium name="The Broad Institute Genome Sequencing Center for Infectious Disease"/>
            <person name="Wu L."/>
            <person name="Ma J."/>
        </authorList>
    </citation>
    <scope>NUCLEOTIDE SEQUENCE [LARGE SCALE GENOMIC DNA]</scope>
    <source>
        <strain evidence="8">CGMCC 4.7241</strain>
    </source>
</reference>
<keyword evidence="4" id="KW-0804">Transcription</keyword>
<feature type="domain" description="HTH tetR-type" evidence="6">
    <location>
        <begin position="1"/>
        <end position="61"/>
    </location>
</feature>
<protein>
    <submittedName>
        <fullName evidence="7">TetR/AcrR family transcriptional regulator</fullName>
    </submittedName>
</protein>
<dbReference type="InterPro" id="IPR009057">
    <property type="entry name" value="Homeodomain-like_sf"/>
</dbReference>
<evidence type="ECO:0000256" key="4">
    <source>
        <dbReference type="ARBA" id="ARBA00023163"/>
    </source>
</evidence>
<evidence type="ECO:0000259" key="6">
    <source>
        <dbReference type="PROSITE" id="PS50977"/>
    </source>
</evidence>
<dbReference type="InterPro" id="IPR036271">
    <property type="entry name" value="Tet_transcr_reg_TetR-rel_C_sf"/>
</dbReference>
<gene>
    <name evidence="7" type="ORF">ACFOUW_39575</name>
</gene>
<feature type="DNA-binding region" description="H-T-H motif" evidence="5">
    <location>
        <begin position="24"/>
        <end position="43"/>
    </location>
</feature>
<dbReference type="InterPro" id="IPR039538">
    <property type="entry name" value="BetI_C"/>
</dbReference>
<dbReference type="PANTHER" id="PTHR30055:SF219">
    <property type="entry name" value="TRANSCRIPTIONAL REGULATORY PROTEIN"/>
    <property type="match status" value="1"/>
</dbReference>
<dbReference type="Proteomes" id="UP001595699">
    <property type="component" value="Unassembled WGS sequence"/>
</dbReference>
<dbReference type="SUPFAM" id="SSF48498">
    <property type="entry name" value="Tetracyclin repressor-like, C-terminal domain"/>
    <property type="match status" value="1"/>
</dbReference>
<comment type="caution">
    <text evidence="7">The sequence shown here is derived from an EMBL/GenBank/DDBJ whole genome shotgun (WGS) entry which is preliminary data.</text>
</comment>
<dbReference type="PROSITE" id="PS50977">
    <property type="entry name" value="HTH_TETR_2"/>
    <property type="match status" value="1"/>
</dbReference>
<proteinExistence type="predicted"/>
<dbReference type="InterPro" id="IPR001647">
    <property type="entry name" value="HTH_TetR"/>
</dbReference>
<name>A0ABV7YPP7_9ACTN</name>
<keyword evidence="2" id="KW-0805">Transcription regulation</keyword>
<evidence type="ECO:0000256" key="5">
    <source>
        <dbReference type="PROSITE-ProRule" id="PRU00335"/>
    </source>
</evidence>
<dbReference type="PRINTS" id="PR00455">
    <property type="entry name" value="HTHTETR"/>
</dbReference>
<keyword evidence="8" id="KW-1185">Reference proteome</keyword>
<dbReference type="PANTHER" id="PTHR30055">
    <property type="entry name" value="HTH-TYPE TRANSCRIPTIONAL REGULATOR RUTR"/>
    <property type="match status" value="1"/>
</dbReference>
<dbReference type="EMBL" id="JBHRZH010000062">
    <property type="protein sequence ID" value="MFC3766983.1"/>
    <property type="molecule type" value="Genomic_DNA"/>
</dbReference>
<dbReference type="Gene3D" id="1.10.357.10">
    <property type="entry name" value="Tetracycline Repressor, domain 2"/>
    <property type="match status" value="1"/>
</dbReference>
<dbReference type="RefSeq" id="WP_205115787.1">
    <property type="nucleotide sequence ID" value="NZ_JAFBCM010000001.1"/>
</dbReference>
<evidence type="ECO:0000256" key="3">
    <source>
        <dbReference type="ARBA" id="ARBA00023125"/>
    </source>
</evidence>
<evidence type="ECO:0000256" key="2">
    <source>
        <dbReference type="ARBA" id="ARBA00023015"/>
    </source>
</evidence>
<sequence length="188" mass="19531">MSQREDLLAAAKKLLVDKGYHRTTARDIATASGSHLASIGYHYGSKDALMTAAALEAQNEWGDAIDTAMAADGADAADRLSIAVDRLTASMAAQREVLVASIQTYAQAAYDDDIRSTLSAATAGARRNLAAGILGTEPENVDDDTTRSLGSVVHALIAGLSLQAFLDPATLPTGAQVAAAMRAITKEE</sequence>
<evidence type="ECO:0000313" key="7">
    <source>
        <dbReference type="EMBL" id="MFC3766983.1"/>
    </source>
</evidence>
<organism evidence="7 8">
    <name type="scientific">Tenggerimyces flavus</name>
    <dbReference type="NCBI Taxonomy" id="1708749"/>
    <lineage>
        <taxon>Bacteria</taxon>
        <taxon>Bacillati</taxon>
        <taxon>Actinomycetota</taxon>
        <taxon>Actinomycetes</taxon>
        <taxon>Propionibacteriales</taxon>
        <taxon>Nocardioidaceae</taxon>
        <taxon>Tenggerimyces</taxon>
    </lineage>
</organism>
<evidence type="ECO:0000313" key="8">
    <source>
        <dbReference type="Proteomes" id="UP001595699"/>
    </source>
</evidence>
<dbReference type="Pfam" id="PF00440">
    <property type="entry name" value="TetR_N"/>
    <property type="match status" value="1"/>
</dbReference>
<accession>A0ABV7YPP7</accession>
<dbReference type="SUPFAM" id="SSF46689">
    <property type="entry name" value="Homeodomain-like"/>
    <property type="match status" value="1"/>
</dbReference>
<dbReference type="InterPro" id="IPR050109">
    <property type="entry name" value="HTH-type_TetR-like_transc_reg"/>
</dbReference>
<keyword evidence="3 5" id="KW-0238">DNA-binding</keyword>
<evidence type="ECO:0000256" key="1">
    <source>
        <dbReference type="ARBA" id="ARBA00022491"/>
    </source>
</evidence>